<accession>A0A1F6DEZ4</accession>
<dbReference type="EMBL" id="MFLA01000015">
    <property type="protein sequence ID" value="OGG59998.1"/>
    <property type="molecule type" value="Genomic_DNA"/>
</dbReference>
<evidence type="ECO:0000313" key="1">
    <source>
        <dbReference type="EMBL" id="OGG59998.1"/>
    </source>
</evidence>
<sequence>MFSVSRLQGKPVFIADIGDGSVGAALVTLGKGAAAEVRNSIRATLPFEDRAPEQSAAAILQLLETTIGKLMSADSGKKSNPPHALHVILRAPWTRFRTTQAEESFSEPRAITKDLIAQLAKKALAAPSELDRGNISEAGVMQVFLNGYPTGEPLGKRAKSIGLVAFESDIDAAMKTGIISVLGKAFPGRTPVIRSGMRAILTVMQEHLPDVHRFLLLDIGGSVSSCAIIRKESMTQYGAAPEGLSTILKRVAPSGLPEETLSMLRMLATDACSTTACQSLKDSLARAEPDLVRAFGEVFAKLAATRRLPNAALLSAPAELTPWLQGFFSRIDFSQFTATTQPLSVETLSPEHMLDTVHWTPGISPDTGIGISASSVNILEQSA</sequence>
<reference evidence="1 2" key="1">
    <citation type="journal article" date="2016" name="Nat. Commun.">
        <title>Thousands of microbial genomes shed light on interconnected biogeochemical processes in an aquifer system.</title>
        <authorList>
            <person name="Anantharaman K."/>
            <person name="Brown C.T."/>
            <person name="Hug L.A."/>
            <person name="Sharon I."/>
            <person name="Castelle C.J."/>
            <person name="Probst A.J."/>
            <person name="Thomas B.C."/>
            <person name="Singh A."/>
            <person name="Wilkins M.J."/>
            <person name="Karaoz U."/>
            <person name="Brodie E.L."/>
            <person name="Williams K.H."/>
            <person name="Hubbard S.S."/>
            <person name="Banfield J.F."/>
        </authorList>
    </citation>
    <scope>NUCLEOTIDE SEQUENCE [LARGE SCALE GENOMIC DNA]</scope>
</reference>
<gene>
    <name evidence="1" type="ORF">A2765_00845</name>
</gene>
<organism evidence="1 2">
    <name type="scientific">Candidatus Kaiserbacteria bacterium RIFCSPHIGHO2_01_FULL_56_24</name>
    <dbReference type="NCBI Taxonomy" id="1798487"/>
    <lineage>
        <taxon>Bacteria</taxon>
        <taxon>Candidatus Kaiseribacteriota</taxon>
    </lineage>
</organism>
<name>A0A1F6DEZ4_9BACT</name>
<dbReference type="AlphaFoldDB" id="A0A1F6DEZ4"/>
<proteinExistence type="predicted"/>
<evidence type="ECO:0008006" key="3">
    <source>
        <dbReference type="Google" id="ProtNLM"/>
    </source>
</evidence>
<evidence type="ECO:0000313" key="2">
    <source>
        <dbReference type="Proteomes" id="UP000176377"/>
    </source>
</evidence>
<dbReference type="Proteomes" id="UP000176377">
    <property type="component" value="Unassembled WGS sequence"/>
</dbReference>
<comment type="caution">
    <text evidence="1">The sequence shown here is derived from an EMBL/GenBank/DDBJ whole genome shotgun (WGS) entry which is preliminary data.</text>
</comment>
<protein>
    <recommendedName>
        <fullName evidence="3">SHS2 domain-containing protein</fullName>
    </recommendedName>
</protein>